<dbReference type="PANTHER" id="PTHR47530:SF4">
    <property type="entry name" value="E3 UBIQUITIN LIGASE BIG BROTHER-RELATED"/>
    <property type="match status" value="1"/>
</dbReference>
<accession>A0A2G5CII8</accession>
<keyword evidence="5" id="KW-1185">Reference proteome</keyword>
<dbReference type="InterPro" id="IPR043312">
    <property type="entry name" value="AtBBR-like"/>
</dbReference>
<dbReference type="PANTHER" id="PTHR47530">
    <property type="entry name" value="E3 UBIQUITIN LIGASE BIG BROTHER-RELATED"/>
    <property type="match status" value="1"/>
</dbReference>
<evidence type="ECO:0000256" key="1">
    <source>
        <dbReference type="PROSITE-ProRule" id="PRU00175"/>
    </source>
</evidence>
<dbReference type="Gene3D" id="3.30.40.10">
    <property type="entry name" value="Zinc/RING finger domain, C3HC4 (zinc finger)"/>
    <property type="match status" value="1"/>
</dbReference>
<feature type="domain" description="RING-type" evidence="3">
    <location>
        <begin position="144"/>
        <end position="185"/>
    </location>
</feature>
<reference evidence="4 5" key="1">
    <citation type="submission" date="2017-09" db="EMBL/GenBank/DDBJ databases">
        <title>WGS assembly of Aquilegia coerulea Goldsmith.</title>
        <authorList>
            <person name="Hodges S."/>
            <person name="Kramer E."/>
            <person name="Nordborg M."/>
            <person name="Tomkins J."/>
            <person name="Borevitz J."/>
            <person name="Derieg N."/>
            <person name="Yan J."/>
            <person name="Mihaltcheva S."/>
            <person name="Hayes R.D."/>
            <person name="Rokhsar D."/>
        </authorList>
    </citation>
    <scope>NUCLEOTIDE SEQUENCE [LARGE SCALE GENOMIC DNA]</scope>
    <source>
        <strain evidence="5">cv. Goldsmith</strain>
    </source>
</reference>
<evidence type="ECO:0000259" key="3">
    <source>
        <dbReference type="PROSITE" id="PS50089"/>
    </source>
</evidence>
<dbReference type="OrthoDB" id="8062037at2759"/>
<keyword evidence="1" id="KW-0862">Zinc</keyword>
<sequence>MENEEDKQSSKKVTFAQLDQLETDMALAVALQQQEREFMNLMMSESDSEEDGNGSATGEEDSFEMFDDDTAYVNLEELEEEDDSDYQDMEEDDVDPDELSYEDLIALGEIVGTENRGLPANEITHYLHPYEYKRQPNCKDVDQCVICQFEYEEEEPVVALGCQHAYHSECISKWLEMNKVCPICNIEVSSSQSVSDRIT</sequence>
<dbReference type="GO" id="GO:0008270">
    <property type="term" value="F:zinc ion binding"/>
    <property type="evidence" value="ECO:0007669"/>
    <property type="project" value="UniProtKB-KW"/>
</dbReference>
<evidence type="ECO:0000313" key="4">
    <source>
        <dbReference type="EMBL" id="PIA31122.1"/>
    </source>
</evidence>
<dbReference type="SMART" id="SM00184">
    <property type="entry name" value="RING"/>
    <property type="match status" value="1"/>
</dbReference>
<dbReference type="AlphaFoldDB" id="A0A2G5CII8"/>
<evidence type="ECO:0000256" key="2">
    <source>
        <dbReference type="SAM" id="MobiDB-lite"/>
    </source>
</evidence>
<dbReference type="InterPro" id="IPR001841">
    <property type="entry name" value="Znf_RING"/>
</dbReference>
<feature type="region of interest" description="Disordered" evidence="2">
    <location>
        <begin position="41"/>
        <end position="67"/>
    </location>
</feature>
<dbReference type="Pfam" id="PF13639">
    <property type="entry name" value="zf-RING_2"/>
    <property type="match status" value="1"/>
</dbReference>
<dbReference type="STRING" id="218851.A0A2G5CII8"/>
<name>A0A2G5CII8_AQUCA</name>
<gene>
    <name evidence="4" type="ORF">AQUCO_05200012v1</name>
</gene>
<keyword evidence="1" id="KW-0479">Metal-binding</keyword>
<organism evidence="4 5">
    <name type="scientific">Aquilegia coerulea</name>
    <name type="common">Rocky mountain columbine</name>
    <dbReference type="NCBI Taxonomy" id="218851"/>
    <lineage>
        <taxon>Eukaryota</taxon>
        <taxon>Viridiplantae</taxon>
        <taxon>Streptophyta</taxon>
        <taxon>Embryophyta</taxon>
        <taxon>Tracheophyta</taxon>
        <taxon>Spermatophyta</taxon>
        <taxon>Magnoliopsida</taxon>
        <taxon>Ranunculales</taxon>
        <taxon>Ranunculaceae</taxon>
        <taxon>Thalictroideae</taxon>
        <taxon>Aquilegia</taxon>
    </lineage>
</organism>
<dbReference type="PROSITE" id="PS50089">
    <property type="entry name" value="ZF_RING_2"/>
    <property type="match status" value="1"/>
</dbReference>
<feature type="compositionally biased region" description="Acidic residues" evidence="2">
    <location>
        <begin position="46"/>
        <end position="67"/>
    </location>
</feature>
<proteinExistence type="predicted"/>
<evidence type="ECO:0000313" key="5">
    <source>
        <dbReference type="Proteomes" id="UP000230069"/>
    </source>
</evidence>
<protein>
    <recommendedName>
        <fullName evidence="3">RING-type domain-containing protein</fullName>
    </recommendedName>
</protein>
<dbReference type="InParanoid" id="A0A2G5CII8"/>
<dbReference type="EMBL" id="KZ305069">
    <property type="protein sequence ID" value="PIA31122.1"/>
    <property type="molecule type" value="Genomic_DNA"/>
</dbReference>
<dbReference type="Proteomes" id="UP000230069">
    <property type="component" value="Unassembled WGS sequence"/>
</dbReference>
<keyword evidence="1" id="KW-0863">Zinc-finger</keyword>
<dbReference type="FunFam" id="3.30.40.10:FF:000226">
    <property type="entry name" value="E3 ubiquitin ligase BIG BROTHER"/>
    <property type="match status" value="1"/>
</dbReference>
<dbReference type="InterPro" id="IPR013083">
    <property type="entry name" value="Znf_RING/FYVE/PHD"/>
</dbReference>
<dbReference type="SUPFAM" id="SSF57850">
    <property type="entry name" value="RING/U-box"/>
    <property type="match status" value="1"/>
</dbReference>